<evidence type="ECO:0000256" key="7">
    <source>
        <dbReference type="ARBA" id="ARBA00023136"/>
    </source>
</evidence>
<protein>
    <submittedName>
        <fullName evidence="10">Iron(III) transport system permease protein</fullName>
    </submittedName>
</protein>
<feature type="transmembrane region" description="Helical" evidence="8">
    <location>
        <begin position="38"/>
        <end position="60"/>
    </location>
</feature>
<gene>
    <name evidence="10" type="ORF">FHS21_003306</name>
</gene>
<dbReference type="Proteomes" id="UP000554520">
    <property type="component" value="Unassembled WGS sequence"/>
</dbReference>
<evidence type="ECO:0000313" key="10">
    <source>
        <dbReference type="EMBL" id="MBB3146890.1"/>
    </source>
</evidence>
<comment type="similarity">
    <text evidence="8">Belongs to the binding-protein-dependent transport system permease family.</text>
</comment>
<comment type="caution">
    <text evidence="10">The sequence shown here is derived from an EMBL/GenBank/DDBJ whole genome shotgun (WGS) entry which is preliminary data.</text>
</comment>
<dbReference type="CDD" id="cd06261">
    <property type="entry name" value="TM_PBP2"/>
    <property type="match status" value="2"/>
</dbReference>
<keyword evidence="6 8" id="KW-1133">Transmembrane helix</keyword>
<dbReference type="Pfam" id="PF00528">
    <property type="entry name" value="BPD_transp_1"/>
    <property type="match status" value="2"/>
</dbReference>
<evidence type="ECO:0000256" key="1">
    <source>
        <dbReference type="ARBA" id="ARBA00004429"/>
    </source>
</evidence>
<evidence type="ECO:0000256" key="3">
    <source>
        <dbReference type="ARBA" id="ARBA00022475"/>
    </source>
</evidence>
<evidence type="ECO:0000256" key="6">
    <source>
        <dbReference type="ARBA" id="ARBA00022989"/>
    </source>
</evidence>
<feature type="transmembrane region" description="Helical" evidence="8">
    <location>
        <begin position="459"/>
        <end position="483"/>
    </location>
</feature>
<dbReference type="EMBL" id="JACHXN010000010">
    <property type="protein sequence ID" value="MBB3146890.1"/>
    <property type="molecule type" value="Genomic_DNA"/>
</dbReference>
<evidence type="ECO:0000313" key="11">
    <source>
        <dbReference type="Proteomes" id="UP000554520"/>
    </source>
</evidence>
<dbReference type="SUPFAM" id="SSF161098">
    <property type="entry name" value="MetI-like"/>
    <property type="match status" value="2"/>
</dbReference>
<dbReference type="GO" id="GO:0005886">
    <property type="term" value="C:plasma membrane"/>
    <property type="evidence" value="ECO:0007669"/>
    <property type="project" value="UniProtKB-SubCell"/>
</dbReference>
<keyword evidence="5 8" id="KW-0812">Transmembrane</keyword>
<feature type="transmembrane region" description="Helical" evidence="8">
    <location>
        <begin position="328"/>
        <end position="352"/>
    </location>
</feature>
<proteinExistence type="inferred from homology"/>
<dbReference type="PANTHER" id="PTHR43357">
    <property type="entry name" value="INNER MEMBRANE ABC TRANSPORTER PERMEASE PROTEIN YDCV"/>
    <property type="match status" value="1"/>
</dbReference>
<evidence type="ECO:0000256" key="2">
    <source>
        <dbReference type="ARBA" id="ARBA00022448"/>
    </source>
</evidence>
<evidence type="ECO:0000256" key="5">
    <source>
        <dbReference type="ARBA" id="ARBA00022692"/>
    </source>
</evidence>
<name>A0A839UD88_9HYPH</name>
<dbReference type="InterPro" id="IPR000515">
    <property type="entry name" value="MetI-like"/>
</dbReference>
<accession>A0A839UD88</accession>
<dbReference type="PROSITE" id="PS50928">
    <property type="entry name" value="ABC_TM1"/>
    <property type="match status" value="2"/>
</dbReference>
<dbReference type="Gene3D" id="1.10.3720.10">
    <property type="entry name" value="MetI-like"/>
    <property type="match status" value="2"/>
</dbReference>
<keyword evidence="4" id="KW-0997">Cell inner membrane</keyword>
<feature type="transmembrane region" description="Helical" evidence="8">
    <location>
        <begin position="391"/>
        <end position="413"/>
    </location>
</feature>
<organism evidence="10 11">
    <name type="scientific">Phyllobacterium trifolii</name>
    <dbReference type="NCBI Taxonomy" id="300193"/>
    <lineage>
        <taxon>Bacteria</taxon>
        <taxon>Pseudomonadati</taxon>
        <taxon>Pseudomonadota</taxon>
        <taxon>Alphaproteobacteria</taxon>
        <taxon>Hyphomicrobiales</taxon>
        <taxon>Phyllobacteriaceae</taxon>
        <taxon>Phyllobacterium</taxon>
    </lineage>
</organism>
<feature type="transmembrane region" description="Helical" evidence="8">
    <location>
        <begin position="278"/>
        <end position="298"/>
    </location>
</feature>
<dbReference type="AlphaFoldDB" id="A0A839UD88"/>
<feature type="transmembrane region" description="Helical" evidence="8">
    <location>
        <begin position="425"/>
        <end position="447"/>
    </location>
</feature>
<feature type="transmembrane region" description="Helical" evidence="8">
    <location>
        <begin position="131"/>
        <end position="151"/>
    </location>
</feature>
<keyword evidence="11" id="KW-1185">Reference proteome</keyword>
<dbReference type="GO" id="GO:0055085">
    <property type="term" value="P:transmembrane transport"/>
    <property type="evidence" value="ECO:0007669"/>
    <property type="project" value="InterPro"/>
</dbReference>
<feature type="domain" description="ABC transmembrane type-1" evidence="9">
    <location>
        <begin position="387"/>
        <end position="579"/>
    </location>
</feature>
<keyword evidence="2 8" id="KW-0813">Transport</keyword>
<evidence type="ECO:0000256" key="4">
    <source>
        <dbReference type="ARBA" id="ARBA00022519"/>
    </source>
</evidence>
<feature type="transmembrane region" description="Helical" evidence="8">
    <location>
        <begin position="97"/>
        <end position="119"/>
    </location>
</feature>
<reference evidence="10 11" key="1">
    <citation type="submission" date="2020-08" db="EMBL/GenBank/DDBJ databases">
        <title>Genomic Encyclopedia of Type Strains, Phase III (KMG-III): the genomes of soil and plant-associated and newly described type strains.</title>
        <authorList>
            <person name="Whitman W."/>
        </authorList>
    </citation>
    <scope>NUCLEOTIDE SEQUENCE [LARGE SCALE GENOMIC DNA]</scope>
    <source>
        <strain evidence="10 11">CECT 7015</strain>
    </source>
</reference>
<feature type="domain" description="ABC transmembrane type-1" evidence="9">
    <location>
        <begin position="93"/>
        <end position="299"/>
    </location>
</feature>
<comment type="subcellular location">
    <subcellularLocation>
        <location evidence="1">Cell inner membrane</location>
        <topology evidence="1">Multi-pass membrane protein</topology>
    </subcellularLocation>
    <subcellularLocation>
        <location evidence="8">Cell membrane</location>
        <topology evidence="8">Multi-pass membrane protein</topology>
    </subcellularLocation>
</comment>
<feature type="transmembrane region" description="Helical" evidence="8">
    <location>
        <begin position="181"/>
        <end position="202"/>
    </location>
</feature>
<keyword evidence="7 8" id="KW-0472">Membrane</keyword>
<feature type="transmembrane region" description="Helical" evidence="8">
    <location>
        <begin position="504"/>
        <end position="525"/>
    </location>
</feature>
<dbReference type="PANTHER" id="PTHR43357:SF4">
    <property type="entry name" value="INNER MEMBRANE ABC TRANSPORTER PERMEASE PROTEIN YDCV"/>
    <property type="match status" value="1"/>
</dbReference>
<dbReference type="RefSeq" id="WP_246411066.1">
    <property type="nucleotide sequence ID" value="NZ_JACHXN010000010.1"/>
</dbReference>
<dbReference type="InterPro" id="IPR035906">
    <property type="entry name" value="MetI-like_sf"/>
</dbReference>
<sequence>MQILGNDGDPSGLTTRLPVGMIAGSRSLRSIIIQIPNIVRWTLAVLLFALLVSPMLPIAYQAFSDKPLYESNSSLTLANFRTLFDDPRFHAASIATFWFALIATAISTFVGFLAALILERLDIPFRRTLKILFLSPIFVSALILAFAWSMLFGPSGYATIFLRAILGVSLPNLNSIGGMGLLAGVTAAPVSYLFFSSAIANIPPTLESAARAAGAAPFSALMTIVLPLLRPSLLYCVLLNFVMAIDHLAVPLIFGEPARIEVLSTYLYERGVATQADYGLVSAAALVMLAMIQIVILAQKSLLGDVRRYTTVGGRSVRRGLVPLGRTGWIISAAFLTYTLLTTGIPSAFLILRSFCSFMSPLIPIHSVLTLENFKLILGYDAYVQSIVNTLIVATVGGFVAMLLTFALAIVAYRSSTRLRRFVEFTAFIPRAIPGIVVGIGIFYAAVLLPGGGYIRGTLAILMIAFTIRYFPTGFAVLTPAYLQLGEDLERAVRVAGGGELRSIWAVTLPLLRSAMVGCFLLYFVQFFKEYAAASFLFGPDTAVIGTTMLQLDLMGNLGPVAALSVITLVLTLPIAIFIYAKD</sequence>
<evidence type="ECO:0000259" key="9">
    <source>
        <dbReference type="PROSITE" id="PS50928"/>
    </source>
</evidence>
<feature type="transmembrane region" description="Helical" evidence="8">
    <location>
        <begin position="233"/>
        <end position="254"/>
    </location>
</feature>
<keyword evidence="3" id="KW-1003">Cell membrane</keyword>
<feature type="transmembrane region" description="Helical" evidence="8">
    <location>
        <begin position="562"/>
        <end position="581"/>
    </location>
</feature>
<evidence type="ECO:0000256" key="8">
    <source>
        <dbReference type="RuleBase" id="RU363032"/>
    </source>
</evidence>